<dbReference type="Proteomes" id="UP000274756">
    <property type="component" value="Unassembled WGS sequence"/>
</dbReference>
<dbReference type="Proteomes" id="UP000038040">
    <property type="component" value="Unplaced"/>
</dbReference>
<dbReference type="AlphaFoldDB" id="A0A0N4U822"/>
<reference evidence="4" key="1">
    <citation type="submission" date="2017-02" db="UniProtKB">
        <authorList>
            <consortium name="WormBaseParasite"/>
        </authorList>
    </citation>
    <scope>IDENTIFICATION</scope>
</reference>
<organism evidence="2 4">
    <name type="scientific">Dracunculus medinensis</name>
    <name type="common">Guinea worm</name>
    <dbReference type="NCBI Taxonomy" id="318479"/>
    <lineage>
        <taxon>Eukaryota</taxon>
        <taxon>Metazoa</taxon>
        <taxon>Ecdysozoa</taxon>
        <taxon>Nematoda</taxon>
        <taxon>Chromadorea</taxon>
        <taxon>Rhabditida</taxon>
        <taxon>Spirurina</taxon>
        <taxon>Dracunculoidea</taxon>
        <taxon>Dracunculidae</taxon>
        <taxon>Dracunculus</taxon>
    </lineage>
</organism>
<keyword evidence="3" id="KW-1185">Reference proteome</keyword>
<dbReference type="EMBL" id="UYYG01001159">
    <property type="protein sequence ID" value="VDN57354.1"/>
    <property type="molecule type" value="Genomic_DNA"/>
</dbReference>
<proteinExistence type="predicted"/>
<evidence type="ECO:0000313" key="2">
    <source>
        <dbReference type="Proteomes" id="UP000038040"/>
    </source>
</evidence>
<sequence length="192" mass="20806">MSRLAAWSVIRTVLMKKMFAVFKMVLGTLALSSGSYLLLPACSERQELQDCAGLRAVMPIGDVRPLSALALIFMRGGESGDGVPLTKCLAPSNVVPVIPRLLPLPTACKDKDPTICNAIFAVRSVAVDNAVAGNAFLVNPNCQNATVLTAAEALRPSSCAICCLTPEFSRRNCMFLIVQTYLMRRRFLQEIK</sequence>
<evidence type="ECO:0000313" key="1">
    <source>
        <dbReference type="EMBL" id="VDN57354.1"/>
    </source>
</evidence>
<protein>
    <submittedName>
        <fullName evidence="4">Secreted protein</fullName>
    </submittedName>
</protein>
<reference evidence="1 3" key="2">
    <citation type="submission" date="2018-11" db="EMBL/GenBank/DDBJ databases">
        <authorList>
            <consortium name="Pathogen Informatics"/>
        </authorList>
    </citation>
    <scope>NUCLEOTIDE SEQUENCE [LARGE SCALE GENOMIC DNA]</scope>
</reference>
<gene>
    <name evidence="1" type="ORF">DME_LOCUS7327</name>
</gene>
<dbReference type="WBParaSite" id="DME_0000316801-mRNA-1">
    <property type="protein sequence ID" value="DME_0000316801-mRNA-1"/>
    <property type="gene ID" value="DME_0000316801"/>
</dbReference>
<evidence type="ECO:0000313" key="4">
    <source>
        <dbReference type="WBParaSite" id="DME_0000316801-mRNA-1"/>
    </source>
</evidence>
<evidence type="ECO:0000313" key="3">
    <source>
        <dbReference type="Proteomes" id="UP000274756"/>
    </source>
</evidence>
<accession>A0A0N4U822</accession>
<name>A0A0N4U822_DRAME</name>